<organism evidence="2 3">
    <name type="scientific">Aquarana catesbeiana</name>
    <name type="common">American bullfrog</name>
    <name type="synonym">Rana catesbeiana</name>
    <dbReference type="NCBI Taxonomy" id="8400"/>
    <lineage>
        <taxon>Eukaryota</taxon>
        <taxon>Metazoa</taxon>
        <taxon>Chordata</taxon>
        <taxon>Craniata</taxon>
        <taxon>Vertebrata</taxon>
        <taxon>Euteleostomi</taxon>
        <taxon>Amphibia</taxon>
        <taxon>Batrachia</taxon>
        <taxon>Anura</taxon>
        <taxon>Neobatrachia</taxon>
        <taxon>Ranoidea</taxon>
        <taxon>Ranidae</taxon>
        <taxon>Aquarana</taxon>
    </lineage>
</organism>
<proteinExistence type="predicted"/>
<dbReference type="EMBL" id="KV925777">
    <property type="protein sequence ID" value="PIO36166.1"/>
    <property type="molecule type" value="Genomic_DNA"/>
</dbReference>
<dbReference type="AlphaFoldDB" id="A0A2G9S7Q0"/>
<evidence type="ECO:0000313" key="2">
    <source>
        <dbReference type="EMBL" id="PIO36166.1"/>
    </source>
</evidence>
<dbReference type="Proteomes" id="UP000228934">
    <property type="component" value="Unassembled WGS sequence"/>
</dbReference>
<feature type="compositionally biased region" description="Basic and acidic residues" evidence="1">
    <location>
        <begin position="1"/>
        <end position="15"/>
    </location>
</feature>
<feature type="compositionally biased region" description="Acidic residues" evidence="1">
    <location>
        <begin position="24"/>
        <end position="33"/>
    </location>
</feature>
<evidence type="ECO:0000313" key="3">
    <source>
        <dbReference type="Proteomes" id="UP000228934"/>
    </source>
</evidence>
<feature type="region of interest" description="Disordered" evidence="1">
    <location>
        <begin position="1"/>
        <end position="33"/>
    </location>
</feature>
<accession>A0A2G9S7Q0</accession>
<protein>
    <submittedName>
        <fullName evidence="2">Uncharacterized protein</fullName>
    </submittedName>
</protein>
<evidence type="ECO:0000256" key="1">
    <source>
        <dbReference type="SAM" id="MobiDB-lite"/>
    </source>
</evidence>
<reference evidence="3" key="1">
    <citation type="journal article" date="2017" name="Nat. Commun.">
        <title>The North American bullfrog draft genome provides insight into hormonal regulation of long noncoding RNA.</title>
        <authorList>
            <person name="Hammond S.A."/>
            <person name="Warren R.L."/>
            <person name="Vandervalk B.P."/>
            <person name="Kucuk E."/>
            <person name="Khan H."/>
            <person name="Gibb E.A."/>
            <person name="Pandoh P."/>
            <person name="Kirk H."/>
            <person name="Zhao Y."/>
            <person name="Jones M."/>
            <person name="Mungall A.J."/>
            <person name="Coope R."/>
            <person name="Pleasance S."/>
            <person name="Moore R.A."/>
            <person name="Holt R.A."/>
            <person name="Round J.M."/>
            <person name="Ohora S."/>
            <person name="Walle B.V."/>
            <person name="Veldhoen N."/>
            <person name="Helbing C.C."/>
            <person name="Birol I."/>
        </authorList>
    </citation>
    <scope>NUCLEOTIDE SEQUENCE [LARGE SCALE GENOMIC DNA]</scope>
</reference>
<sequence>MHIGEKRIVTSEDTRNPTPPELSTEPEDVDAEPEDVDAEVQEVVKMVSTTGDVIVVEEETHFNSAQVLISEIMMWNLDLEKVNTPNKLFQTKHYSPSQPLPLSENISAAGERPGLALLPGVLSAAGEKTGCLGSLRHAVGDLGRLPSIPGLSPAVFGPVASPSAGNPTPSAPANCWGGRLTALPPWNSVVDAGAGQRLVALCPVASTSAGDSASSTPANRWGRRLASSIPKLCSCHWGGEPAASFSILSSGCWDDMSVVLSPRCTDLCWGGKTTSSTLANCWGGTMNTSSPFSPCILICCWEVTTFFSP</sequence>
<keyword evidence="3" id="KW-1185">Reference proteome</keyword>
<gene>
    <name evidence="2" type="ORF">AB205_0190320</name>
</gene>
<name>A0A2G9S7Q0_AQUCT</name>